<sequence>MKPVSILLFFASAASTALAAVAQQEASADVASAATKNLYVRPHGEIKCRTTDPKHNMATELHVTRRWNIPYLDEPDKICDPRPGPDGCGRISCSWNSGIHICQRNLTQPVPFMCYEAADWARDIVKKCGNNDMVIGAAYDTEHDLSVEIFFSEC</sequence>
<organism evidence="2 3">
    <name type="scientific">Cercophora newfieldiana</name>
    <dbReference type="NCBI Taxonomy" id="92897"/>
    <lineage>
        <taxon>Eukaryota</taxon>
        <taxon>Fungi</taxon>
        <taxon>Dikarya</taxon>
        <taxon>Ascomycota</taxon>
        <taxon>Pezizomycotina</taxon>
        <taxon>Sordariomycetes</taxon>
        <taxon>Sordariomycetidae</taxon>
        <taxon>Sordariales</taxon>
        <taxon>Lasiosphaeriaceae</taxon>
        <taxon>Cercophora</taxon>
    </lineage>
</organism>
<reference evidence="2" key="1">
    <citation type="submission" date="2023-06" db="EMBL/GenBank/DDBJ databases">
        <title>Genome-scale phylogeny and comparative genomics of the fungal order Sordariales.</title>
        <authorList>
            <consortium name="Lawrence Berkeley National Laboratory"/>
            <person name="Hensen N."/>
            <person name="Bonometti L."/>
            <person name="Westerberg I."/>
            <person name="Brannstrom I.O."/>
            <person name="Guillou S."/>
            <person name="Cros-Aarteil S."/>
            <person name="Calhoun S."/>
            <person name="Haridas S."/>
            <person name="Kuo A."/>
            <person name="Mondo S."/>
            <person name="Pangilinan J."/>
            <person name="Riley R."/>
            <person name="Labutti K."/>
            <person name="Andreopoulos B."/>
            <person name="Lipzen A."/>
            <person name="Chen C."/>
            <person name="Yanf M."/>
            <person name="Daum C."/>
            <person name="Ng V."/>
            <person name="Clum A."/>
            <person name="Steindorff A."/>
            <person name="Ohm R."/>
            <person name="Martin F."/>
            <person name="Silar P."/>
            <person name="Natvig D."/>
            <person name="Lalanne C."/>
            <person name="Gautier V."/>
            <person name="Ament-Velasquez S.L."/>
            <person name="Kruys A."/>
            <person name="Hutchinson M.I."/>
            <person name="Powell A.J."/>
            <person name="Barry K."/>
            <person name="Miller A.N."/>
            <person name="Grigoriev I.V."/>
            <person name="Debuchy R."/>
            <person name="Gladieux P."/>
            <person name="Thoren M.H."/>
            <person name="Johannesson H."/>
        </authorList>
    </citation>
    <scope>NUCLEOTIDE SEQUENCE</scope>
    <source>
        <strain evidence="2">SMH2532-1</strain>
    </source>
</reference>
<accession>A0AA39YPD5</accession>
<dbReference type="EMBL" id="JAULSV010000001">
    <property type="protein sequence ID" value="KAK0656214.1"/>
    <property type="molecule type" value="Genomic_DNA"/>
</dbReference>
<dbReference type="AlphaFoldDB" id="A0AA39YPD5"/>
<evidence type="ECO:0000313" key="2">
    <source>
        <dbReference type="EMBL" id="KAK0656214.1"/>
    </source>
</evidence>
<gene>
    <name evidence="2" type="ORF">B0T16DRAFT_487593</name>
</gene>
<evidence type="ECO:0000313" key="3">
    <source>
        <dbReference type="Proteomes" id="UP001174936"/>
    </source>
</evidence>
<dbReference type="Proteomes" id="UP001174936">
    <property type="component" value="Unassembled WGS sequence"/>
</dbReference>
<keyword evidence="3" id="KW-1185">Reference proteome</keyword>
<keyword evidence="1" id="KW-0732">Signal</keyword>
<feature type="signal peptide" evidence="1">
    <location>
        <begin position="1"/>
        <end position="19"/>
    </location>
</feature>
<comment type="caution">
    <text evidence="2">The sequence shown here is derived from an EMBL/GenBank/DDBJ whole genome shotgun (WGS) entry which is preliminary data.</text>
</comment>
<name>A0AA39YPD5_9PEZI</name>
<protein>
    <submittedName>
        <fullName evidence="2">Uncharacterized protein</fullName>
    </submittedName>
</protein>
<feature type="chain" id="PRO_5041406984" evidence="1">
    <location>
        <begin position="20"/>
        <end position="154"/>
    </location>
</feature>
<evidence type="ECO:0000256" key="1">
    <source>
        <dbReference type="SAM" id="SignalP"/>
    </source>
</evidence>
<proteinExistence type="predicted"/>